<comment type="caution">
    <text evidence="1">The sequence shown here is derived from an EMBL/GenBank/DDBJ whole genome shotgun (WGS) entry which is preliminary data.</text>
</comment>
<sequence length="83" mass="9327">MNNKANIAQFIIEKAKERGALKSTCPSEIARELYPADWRKHMAEIRFAAIDLHKSGKVKLTQKGIAVDPDHFKGPIRIKIGKS</sequence>
<organism evidence="1 2">
    <name type="scientific">Mucilaginibacter corticis</name>
    <dbReference type="NCBI Taxonomy" id="2597670"/>
    <lineage>
        <taxon>Bacteria</taxon>
        <taxon>Pseudomonadati</taxon>
        <taxon>Bacteroidota</taxon>
        <taxon>Sphingobacteriia</taxon>
        <taxon>Sphingobacteriales</taxon>
        <taxon>Sphingobacteriaceae</taxon>
        <taxon>Mucilaginibacter</taxon>
    </lineage>
</organism>
<dbReference type="Proteomes" id="UP000318733">
    <property type="component" value="Unassembled WGS sequence"/>
</dbReference>
<proteinExistence type="predicted"/>
<protein>
    <submittedName>
        <fullName evidence="1">DUF3253 domain-containing protein</fullName>
    </submittedName>
</protein>
<dbReference type="SUPFAM" id="SSF46785">
    <property type="entry name" value="Winged helix' DNA-binding domain"/>
    <property type="match status" value="1"/>
</dbReference>
<dbReference type="InterPro" id="IPR021660">
    <property type="entry name" value="DUF3253"/>
</dbReference>
<dbReference type="AlphaFoldDB" id="A0A556M8W7"/>
<dbReference type="InterPro" id="IPR036390">
    <property type="entry name" value="WH_DNA-bd_sf"/>
</dbReference>
<gene>
    <name evidence="1" type="ORF">FO440_22825</name>
</gene>
<keyword evidence="2" id="KW-1185">Reference proteome</keyword>
<dbReference type="OrthoDB" id="711646at2"/>
<dbReference type="Gene3D" id="1.10.10.10">
    <property type="entry name" value="Winged helix-like DNA-binding domain superfamily/Winged helix DNA-binding domain"/>
    <property type="match status" value="1"/>
</dbReference>
<dbReference type="RefSeq" id="WP_144250633.1">
    <property type="nucleotide sequence ID" value="NZ_VLPK01000007.1"/>
</dbReference>
<evidence type="ECO:0000313" key="2">
    <source>
        <dbReference type="Proteomes" id="UP000318733"/>
    </source>
</evidence>
<dbReference type="EMBL" id="VLPK01000007">
    <property type="protein sequence ID" value="TSJ36342.1"/>
    <property type="molecule type" value="Genomic_DNA"/>
</dbReference>
<dbReference type="InterPro" id="IPR036388">
    <property type="entry name" value="WH-like_DNA-bd_sf"/>
</dbReference>
<name>A0A556M8W7_9SPHI</name>
<evidence type="ECO:0000313" key="1">
    <source>
        <dbReference type="EMBL" id="TSJ36342.1"/>
    </source>
</evidence>
<reference evidence="1 2" key="1">
    <citation type="submission" date="2019-07" db="EMBL/GenBank/DDBJ databases">
        <authorList>
            <person name="Huq M.A."/>
        </authorList>
    </citation>
    <scope>NUCLEOTIDE SEQUENCE [LARGE SCALE GENOMIC DNA]</scope>
    <source>
        <strain evidence="1 2">MAH-19</strain>
    </source>
</reference>
<dbReference type="Pfam" id="PF11625">
    <property type="entry name" value="DUF3253"/>
    <property type="match status" value="1"/>
</dbReference>
<accession>A0A556M8W7</accession>